<evidence type="ECO:0000256" key="12">
    <source>
        <dbReference type="ARBA" id="ARBA00023136"/>
    </source>
</evidence>
<comment type="similarity">
    <text evidence="4 14">Belongs to the cytochrome P450 family.</text>
</comment>
<comment type="cofactor">
    <cofactor evidence="1 13">
        <name>heme</name>
        <dbReference type="ChEBI" id="CHEBI:30413"/>
    </cofactor>
</comment>
<keyword evidence="6 13" id="KW-0479">Metal-binding</keyword>
<keyword evidence="12 15" id="KW-0472">Membrane</keyword>
<dbReference type="InterPro" id="IPR001128">
    <property type="entry name" value="Cyt_P450"/>
</dbReference>
<dbReference type="GO" id="GO:0004497">
    <property type="term" value="F:monooxygenase activity"/>
    <property type="evidence" value="ECO:0007669"/>
    <property type="project" value="UniProtKB-KW"/>
</dbReference>
<keyword evidence="15" id="KW-1133">Transmembrane helix</keyword>
<dbReference type="Gene3D" id="1.10.630.10">
    <property type="entry name" value="Cytochrome P450"/>
    <property type="match status" value="1"/>
</dbReference>
<comment type="subcellular location">
    <subcellularLocation>
        <location evidence="3">Endoplasmic reticulum membrane</location>
        <topology evidence="3">Peripheral membrane protein</topology>
    </subcellularLocation>
    <subcellularLocation>
        <location evidence="2">Microsome membrane</location>
        <topology evidence="2">Peripheral membrane protein</topology>
    </subcellularLocation>
</comment>
<feature type="transmembrane region" description="Helical" evidence="15">
    <location>
        <begin position="6"/>
        <end position="26"/>
    </location>
</feature>
<dbReference type="AlphaFoldDB" id="A0A9P0ANY5"/>
<evidence type="ECO:0000256" key="7">
    <source>
        <dbReference type="ARBA" id="ARBA00022824"/>
    </source>
</evidence>
<dbReference type="PANTHER" id="PTHR24292">
    <property type="entry name" value="CYTOCHROME P450"/>
    <property type="match status" value="1"/>
</dbReference>
<evidence type="ECO:0000256" key="5">
    <source>
        <dbReference type="ARBA" id="ARBA00022617"/>
    </source>
</evidence>
<dbReference type="InterPro" id="IPR002401">
    <property type="entry name" value="Cyt_P450_E_grp-I"/>
</dbReference>
<dbReference type="InterPro" id="IPR017972">
    <property type="entry name" value="Cyt_P450_CS"/>
</dbReference>
<dbReference type="Pfam" id="PF00067">
    <property type="entry name" value="p450"/>
    <property type="match status" value="1"/>
</dbReference>
<dbReference type="PRINTS" id="PR00463">
    <property type="entry name" value="EP450I"/>
</dbReference>
<dbReference type="PANTHER" id="PTHR24292:SF54">
    <property type="entry name" value="CYP9F3-RELATED"/>
    <property type="match status" value="1"/>
</dbReference>
<name>A0A9P0ANY5_BEMTA</name>
<dbReference type="GO" id="GO:0020037">
    <property type="term" value="F:heme binding"/>
    <property type="evidence" value="ECO:0007669"/>
    <property type="project" value="InterPro"/>
</dbReference>
<evidence type="ECO:0000313" key="16">
    <source>
        <dbReference type="EMBL" id="CAH0395693.1"/>
    </source>
</evidence>
<dbReference type="GO" id="GO:0005506">
    <property type="term" value="F:iron ion binding"/>
    <property type="evidence" value="ECO:0007669"/>
    <property type="project" value="InterPro"/>
</dbReference>
<evidence type="ECO:0000256" key="10">
    <source>
        <dbReference type="ARBA" id="ARBA00023004"/>
    </source>
</evidence>
<organism evidence="16 17">
    <name type="scientific">Bemisia tabaci</name>
    <name type="common">Sweetpotato whitefly</name>
    <name type="synonym">Aleurodes tabaci</name>
    <dbReference type="NCBI Taxonomy" id="7038"/>
    <lineage>
        <taxon>Eukaryota</taxon>
        <taxon>Metazoa</taxon>
        <taxon>Ecdysozoa</taxon>
        <taxon>Arthropoda</taxon>
        <taxon>Hexapoda</taxon>
        <taxon>Insecta</taxon>
        <taxon>Pterygota</taxon>
        <taxon>Neoptera</taxon>
        <taxon>Paraneoptera</taxon>
        <taxon>Hemiptera</taxon>
        <taxon>Sternorrhyncha</taxon>
        <taxon>Aleyrodoidea</taxon>
        <taxon>Aleyrodidae</taxon>
        <taxon>Aleyrodinae</taxon>
        <taxon>Bemisia</taxon>
    </lineage>
</organism>
<evidence type="ECO:0000256" key="6">
    <source>
        <dbReference type="ARBA" id="ARBA00022723"/>
    </source>
</evidence>
<keyword evidence="15" id="KW-0812">Transmembrane</keyword>
<dbReference type="InterPro" id="IPR050476">
    <property type="entry name" value="Insect_CytP450_Detox"/>
</dbReference>
<dbReference type="CDD" id="cd11056">
    <property type="entry name" value="CYP6-like"/>
    <property type="match status" value="1"/>
</dbReference>
<evidence type="ECO:0000256" key="4">
    <source>
        <dbReference type="ARBA" id="ARBA00010617"/>
    </source>
</evidence>
<dbReference type="PRINTS" id="PR00385">
    <property type="entry name" value="P450"/>
</dbReference>
<evidence type="ECO:0000256" key="8">
    <source>
        <dbReference type="ARBA" id="ARBA00022848"/>
    </source>
</evidence>
<accession>A0A9P0ANY5</accession>
<sequence length="508" mass="58043">MIEVQDGVAIMVSLIAILAGLIAFILKRRYEFWQRRNIPCYPRDRMFMTSHHKGVVYQQMYRELSPHPFGGFYSYSSPGFLVRDPNLIQRILIKDFAFFRNRGIIYDEKLDPLSANLFHLDGDAWRNIRLKTVAAFSSGKIKRMFALLESCASNLSTTIDSRASANEHVEIKELFSKFALDVIGSCAFGLDCGALKDKNSEFYRITRVLFMPSHRFRVLKLLNSIDMRLNRYLVGIKTVAQECQDFFTGVIHSTIDDRVSGAAKRTDFLQHFINLRQEEGGDARDKKAQAGITLSNDEIAANSFVFFAAGFETISLTLTYCLLELSLNPEILDKVRKEMEGVERSHGGFTYEAIRQLSYTDMVVSETLRKYPVLPVVERLCVKSYTIPDTCTTIPPGMKIIIPTLGLHHDSNYFPNPEVFDPERFSDERRSTIQPGSYLPFGDGPRICIGMRFAQTEIKLALVQIIHHYNFRLVGDISLPVEVHPGSNMMTPKNKINMEFTRRQENHL</sequence>
<keyword evidence="10 13" id="KW-0408">Iron</keyword>
<keyword evidence="7" id="KW-0256">Endoplasmic reticulum</keyword>
<keyword evidence="11 14" id="KW-0503">Monooxygenase</keyword>
<evidence type="ECO:0000256" key="14">
    <source>
        <dbReference type="RuleBase" id="RU000461"/>
    </source>
</evidence>
<evidence type="ECO:0000256" key="1">
    <source>
        <dbReference type="ARBA" id="ARBA00001971"/>
    </source>
</evidence>
<dbReference type="EMBL" id="OU963870">
    <property type="protein sequence ID" value="CAH0395693.1"/>
    <property type="molecule type" value="Genomic_DNA"/>
</dbReference>
<evidence type="ECO:0000256" key="2">
    <source>
        <dbReference type="ARBA" id="ARBA00004174"/>
    </source>
</evidence>
<proteinExistence type="inferred from homology"/>
<evidence type="ECO:0000256" key="9">
    <source>
        <dbReference type="ARBA" id="ARBA00023002"/>
    </source>
</evidence>
<dbReference type="FunFam" id="1.10.630.10:FF:000042">
    <property type="entry name" value="Cytochrome P450"/>
    <property type="match status" value="1"/>
</dbReference>
<evidence type="ECO:0000256" key="11">
    <source>
        <dbReference type="ARBA" id="ARBA00023033"/>
    </source>
</evidence>
<feature type="binding site" description="axial binding residue" evidence="13">
    <location>
        <position position="448"/>
    </location>
    <ligand>
        <name>heme</name>
        <dbReference type="ChEBI" id="CHEBI:30413"/>
    </ligand>
    <ligandPart>
        <name>Fe</name>
        <dbReference type="ChEBI" id="CHEBI:18248"/>
    </ligandPart>
</feature>
<dbReference type="InterPro" id="IPR036396">
    <property type="entry name" value="Cyt_P450_sf"/>
</dbReference>
<evidence type="ECO:0000256" key="15">
    <source>
        <dbReference type="SAM" id="Phobius"/>
    </source>
</evidence>
<dbReference type="SUPFAM" id="SSF48264">
    <property type="entry name" value="Cytochrome P450"/>
    <property type="match status" value="1"/>
</dbReference>
<dbReference type="PROSITE" id="PS00086">
    <property type="entry name" value="CYTOCHROME_P450"/>
    <property type="match status" value="1"/>
</dbReference>
<keyword evidence="9 14" id="KW-0560">Oxidoreductase</keyword>
<evidence type="ECO:0000256" key="13">
    <source>
        <dbReference type="PIRSR" id="PIRSR602401-1"/>
    </source>
</evidence>
<keyword evidence="5 13" id="KW-0349">Heme</keyword>
<dbReference type="GO" id="GO:0005789">
    <property type="term" value="C:endoplasmic reticulum membrane"/>
    <property type="evidence" value="ECO:0007669"/>
    <property type="project" value="UniProtKB-SubCell"/>
</dbReference>
<dbReference type="GO" id="GO:0016705">
    <property type="term" value="F:oxidoreductase activity, acting on paired donors, with incorporation or reduction of molecular oxygen"/>
    <property type="evidence" value="ECO:0007669"/>
    <property type="project" value="InterPro"/>
</dbReference>
<protein>
    <recommendedName>
        <fullName evidence="18">Cytochrome P450</fullName>
    </recommendedName>
</protein>
<gene>
    <name evidence="16" type="ORF">BEMITA_LOCUS13848</name>
</gene>
<evidence type="ECO:0008006" key="18">
    <source>
        <dbReference type="Google" id="ProtNLM"/>
    </source>
</evidence>
<reference evidence="16" key="1">
    <citation type="submission" date="2021-12" db="EMBL/GenBank/DDBJ databases">
        <authorList>
            <person name="King R."/>
        </authorList>
    </citation>
    <scope>NUCLEOTIDE SEQUENCE</scope>
</reference>
<dbReference type="Proteomes" id="UP001152759">
    <property type="component" value="Chromosome 9"/>
</dbReference>
<keyword evidence="17" id="KW-1185">Reference proteome</keyword>
<evidence type="ECO:0000313" key="17">
    <source>
        <dbReference type="Proteomes" id="UP001152759"/>
    </source>
</evidence>
<keyword evidence="8" id="KW-0492">Microsome</keyword>
<evidence type="ECO:0000256" key="3">
    <source>
        <dbReference type="ARBA" id="ARBA00004406"/>
    </source>
</evidence>